<name>X0WQ86_9ZZZZ</name>
<proteinExistence type="predicted"/>
<accession>X0WQ86</accession>
<organism evidence="1">
    <name type="scientific">marine sediment metagenome</name>
    <dbReference type="NCBI Taxonomy" id="412755"/>
    <lineage>
        <taxon>unclassified sequences</taxon>
        <taxon>metagenomes</taxon>
        <taxon>ecological metagenomes</taxon>
    </lineage>
</organism>
<sequence>MTNASSGQAKHSDDPIFSASLKTESVDKLNLSEKLSLQCISTGTLIS</sequence>
<comment type="caution">
    <text evidence="1">The sequence shown here is derived from an EMBL/GenBank/DDBJ whole genome shotgun (WGS) entry which is preliminary data.</text>
</comment>
<protein>
    <submittedName>
        <fullName evidence="1">Uncharacterized protein</fullName>
    </submittedName>
</protein>
<dbReference type="EMBL" id="BARS01037354">
    <property type="protein sequence ID" value="GAG25367.1"/>
    <property type="molecule type" value="Genomic_DNA"/>
</dbReference>
<feature type="non-terminal residue" evidence="1">
    <location>
        <position position="47"/>
    </location>
</feature>
<dbReference type="AlphaFoldDB" id="X0WQ86"/>
<gene>
    <name evidence="1" type="ORF">S01H1_57288</name>
</gene>
<reference evidence="1" key="1">
    <citation type="journal article" date="2014" name="Front. Microbiol.">
        <title>High frequency of phylogenetically diverse reductive dehalogenase-homologous genes in deep subseafloor sedimentary metagenomes.</title>
        <authorList>
            <person name="Kawai M."/>
            <person name="Futagami T."/>
            <person name="Toyoda A."/>
            <person name="Takaki Y."/>
            <person name="Nishi S."/>
            <person name="Hori S."/>
            <person name="Arai W."/>
            <person name="Tsubouchi T."/>
            <person name="Morono Y."/>
            <person name="Uchiyama I."/>
            <person name="Ito T."/>
            <person name="Fujiyama A."/>
            <person name="Inagaki F."/>
            <person name="Takami H."/>
        </authorList>
    </citation>
    <scope>NUCLEOTIDE SEQUENCE</scope>
    <source>
        <strain evidence="1">Expedition CK06-06</strain>
    </source>
</reference>
<evidence type="ECO:0000313" key="1">
    <source>
        <dbReference type="EMBL" id="GAG25367.1"/>
    </source>
</evidence>